<dbReference type="EMBL" id="BKAU01000001">
    <property type="protein sequence ID" value="GEP94535.1"/>
    <property type="molecule type" value="Genomic_DNA"/>
</dbReference>
<sequence length="144" mass="16555">MSETLADSKLKENLEALGYTYKDLIETAAGDPSYRIFSESIKLLDHCKTQTVIEAHVEIQALTRTSTIHNITILLKRFNPAFPNGEILYGNYWHTLKGLATRQEALIDFEHKINYIESKEQEQLKELFTLQERNLAAGTSRRIK</sequence>
<evidence type="ECO:0000313" key="2">
    <source>
        <dbReference type="Proteomes" id="UP000321436"/>
    </source>
</evidence>
<organism evidence="1 2">
    <name type="scientific">Chitinophaga cymbidii</name>
    <dbReference type="NCBI Taxonomy" id="1096750"/>
    <lineage>
        <taxon>Bacteria</taxon>
        <taxon>Pseudomonadati</taxon>
        <taxon>Bacteroidota</taxon>
        <taxon>Chitinophagia</taxon>
        <taxon>Chitinophagales</taxon>
        <taxon>Chitinophagaceae</taxon>
        <taxon>Chitinophaga</taxon>
    </lineage>
</organism>
<protein>
    <submittedName>
        <fullName evidence="1">Uncharacterized protein</fullName>
    </submittedName>
</protein>
<evidence type="ECO:0000313" key="1">
    <source>
        <dbReference type="EMBL" id="GEP94535.1"/>
    </source>
</evidence>
<gene>
    <name evidence="1" type="ORF">CCY01nite_07950</name>
</gene>
<comment type="caution">
    <text evidence="1">The sequence shown here is derived from an EMBL/GenBank/DDBJ whole genome shotgun (WGS) entry which is preliminary data.</text>
</comment>
<dbReference type="AlphaFoldDB" id="A0A512RFR7"/>
<reference evidence="1 2" key="1">
    <citation type="submission" date="2019-07" db="EMBL/GenBank/DDBJ databases">
        <title>Whole genome shotgun sequence of Chitinophaga cymbidii NBRC 109752.</title>
        <authorList>
            <person name="Hosoyama A."/>
            <person name="Uohara A."/>
            <person name="Ohji S."/>
            <person name="Ichikawa N."/>
        </authorList>
    </citation>
    <scope>NUCLEOTIDE SEQUENCE [LARGE SCALE GENOMIC DNA]</scope>
    <source>
        <strain evidence="1 2">NBRC 109752</strain>
    </source>
</reference>
<dbReference type="RefSeq" id="WP_146858023.1">
    <property type="nucleotide sequence ID" value="NZ_BKAU01000001.1"/>
</dbReference>
<keyword evidence="2" id="KW-1185">Reference proteome</keyword>
<dbReference type="Proteomes" id="UP000321436">
    <property type="component" value="Unassembled WGS sequence"/>
</dbReference>
<proteinExistence type="predicted"/>
<name>A0A512RFR7_9BACT</name>
<accession>A0A512RFR7</accession>